<dbReference type="InterPro" id="IPR003869">
    <property type="entry name" value="Polysac_CapD-like"/>
</dbReference>
<name>X0RYD1_9ZZZZ</name>
<organism evidence="3">
    <name type="scientific">marine sediment metagenome</name>
    <dbReference type="NCBI Taxonomy" id="412755"/>
    <lineage>
        <taxon>unclassified sequences</taxon>
        <taxon>metagenomes</taxon>
        <taxon>ecological metagenomes</taxon>
    </lineage>
</organism>
<reference evidence="3" key="1">
    <citation type="journal article" date="2014" name="Front. Microbiol.">
        <title>High frequency of phylogenetically diverse reductive dehalogenase-homologous genes in deep subseafloor sedimentary metagenomes.</title>
        <authorList>
            <person name="Kawai M."/>
            <person name="Futagami T."/>
            <person name="Toyoda A."/>
            <person name="Takaki Y."/>
            <person name="Nishi S."/>
            <person name="Hori S."/>
            <person name="Arai W."/>
            <person name="Tsubouchi T."/>
            <person name="Morono Y."/>
            <person name="Uchiyama I."/>
            <person name="Ito T."/>
            <person name="Fujiyama A."/>
            <person name="Inagaki F."/>
            <person name="Takami H."/>
        </authorList>
    </citation>
    <scope>NUCLEOTIDE SEQUENCE</scope>
    <source>
        <strain evidence="3">Expedition CK06-06</strain>
    </source>
</reference>
<evidence type="ECO:0000259" key="2">
    <source>
        <dbReference type="Pfam" id="PF02719"/>
    </source>
</evidence>
<dbReference type="PANTHER" id="PTHR43318">
    <property type="entry name" value="UDP-N-ACETYLGLUCOSAMINE 4,6-DEHYDRATASE"/>
    <property type="match status" value="1"/>
</dbReference>
<dbReference type="Gene3D" id="3.40.50.720">
    <property type="entry name" value="NAD(P)-binding Rossmann-like Domain"/>
    <property type="match status" value="1"/>
</dbReference>
<protein>
    <recommendedName>
        <fullName evidence="2">Polysaccharide biosynthesis protein CapD-like domain-containing protein</fullName>
    </recommendedName>
</protein>
<feature type="non-terminal residue" evidence="3">
    <location>
        <position position="353"/>
    </location>
</feature>
<dbReference type="InterPro" id="IPR051203">
    <property type="entry name" value="Polysaccharide_Synthase-Rel"/>
</dbReference>
<feature type="domain" description="Polysaccharide biosynthesis protein CapD-like" evidence="2">
    <location>
        <begin position="66"/>
        <end position="348"/>
    </location>
</feature>
<comment type="similarity">
    <text evidence="1">Belongs to the polysaccharide synthase family.</text>
</comment>
<proteinExistence type="inferred from homology"/>
<dbReference type="CDD" id="cd05237">
    <property type="entry name" value="UDP_invert_4-6DH_SDR_e"/>
    <property type="match status" value="1"/>
</dbReference>
<comment type="caution">
    <text evidence="3">The sequence shown here is derived from an EMBL/GenBank/DDBJ whole genome shotgun (WGS) entry which is preliminary data.</text>
</comment>
<dbReference type="SUPFAM" id="SSF51735">
    <property type="entry name" value="NAD(P)-binding Rossmann-fold domains"/>
    <property type="match status" value="1"/>
</dbReference>
<dbReference type="InterPro" id="IPR036291">
    <property type="entry name" value="NAD(P)-bd_dom_sf"/>
</dbReference>
<evidence type="ECO:0000256" key="1">
    <source>
        <dbReference type="ARBA" id="ARBA00007430"/>
    </source>
</evidence>
<accession>X0RYD1</accession>
<dbReference type="PANTHER" id="PTHR43318:SF1">
    <property type="entry name" value="POLYSACCHARIDE BIOSYNTHESIS PROTEIN EPSC-RELATED"/>
    <property type="match status" value="1"/>
</dbReference>
<dbReference type="AlphaFoldDB" id="X0RYD1"/>
<dbReference type="EMBL" id="BARS01009003">
    <property type="protein sequence ID" value="GAF68757.1"/>
    <property type="molecule type" value="Genomic_DNA"/>
</dbReference>
<sequence>MLRETVEQARHAGISDIKIVPRLSELYSGRVTSGELRSVRPEDLLRRDPVRIDATLIERYLEGRTVLVTGAAGSIGSELCRQSLRFGASRLVALDFNETGLFYLERELTRLFGDREVEAVIADVRDAAEMRRILHEASPQVVYHVAAYKHVPLMEAFPAEAVKTNVFGSQNVLTAACEVKCDAFVMISTDKAVNPTSVMGATKRVAEMIVRLQANATGTRCTAVRFGNVLGSRGSVLRTFQEQVEQRCPVTITHPDMKRYFMVTSEAVRLVLQAGVVGESGQVMVLDMGEPVRILDLARDVIRFYGLEPDVDLPIVYTGLRPGEKLFEELLRAEEGTDSTTHEKVFVARLGSR</sequence>
<dbReference type="Pfam" id="PF02719">
    <property type="entry name" value="Polysacc_synt_2"/>
    <property type="match status" value="1"/>
</dbReference>
<gene>
    <name evidence="3" type="ORF">S01H1_17041</name>
</gene>
<evidence type="ECO:0000313" key="3">
    <source>
        <dbReference type="EMBL" id="GAF68757.1"/>
    </source>
</evidence>